<keyword evidence="3" id="KW-1185">Reference proteome</keyword>
<dbReference type="Gene3D" id="3.90.550.10">
    <property type="entry name" value="Spore Coat Polysaccharide Biosynthesis Protein SpsA, Chain A"/>
    <property type="match status" value="1"/>
</dbReference>
<dbReference type="PANTHER" id="PTHR22916:SF69">
    <property type="entry name" value="BIFUNCTIONAL GLYCOSYLTRANSFERASE PGTA"/>
    <property type="match status" value="1"/>
</dbReference>
<dbReference type="PANTHER" id="PTHR22916">
    <property type="entry name" value="GLYCOSYLTRANSFERASE"/>
    <property type="match status" value="1"/>
</dbReference>
<protein>
    <submittedName>
        <fullName evidence="2">Glycosyltransferase</fullName>
        <ecNumber evidence="2">2.4.-.-</ecNumber>
    </submittedName>
</protein>
<dbReference type="Proteomes" id="UP001597472">
    <property type="component" value="Unassembled WGS sequence"/>
</dbReference>
<keyword evidence="2" id="KW-0808">Transferase</keyword>
<feature type="domain" description="Glycosyltransferase 2-like" evidence="1">
    <location>
        <begin position="15"/>
        <end position="178"/>
    </location>
</feature>
<dbReference type="InterPro" id="IPR029044">
    <property type="entry name" value="Nucleotide-diphossugar_trans"/>
</dbReference>
<organism evidence="2 3">
    <name type="scientific">Bizionia sediminis</name>
    <dbReference type="NCBI Taxonomy" id="1737064"/>
    <lineage>
        <taxon>Bacteria</taxon>
        <taxon>Pseudomonadati</taxon>
        <taxon>Bacteroidota</taxon>
        <taxon>Flavobacteriia</taxon>
        <taxon>Flavobacteriales</taxon>
        <taxon>Flavobacteriaceae</taxon>
        <taxon>Bizionia</taxon>
    </lineage>
</organism>
<dbReference type="SUPFAM" id="SSF53448">
    <property type="entry name" value="Nucleotide-diphospho-sugar transferases"/>
    <property type="match status" value="1"/>
</dbReference>
<accession>A0ABW5KPY0</accession>
<dbReference type="InterPro" id="IPR001173">
    <property type="entry name" value="Glyco_trans_2-like"/>
</dbReference>
<sequence>MKNRYLRNMEQELISIITPFKNTESFLAECVQSIINQCYTNWELLIVDDGSTDASYRIVSAFAKNDRRIKLYKNPGTGIISALQYGFSNSRGTFITRMDSDDVMTPNKLAVLAHNLKTFGKGHVAVGQVRYFRKDGLSLGYKSYQNWLNSLTQTGNNYSEIYKECVIPSPCWMVYRQDFINCNAFNNQIYPEDYDLAFRFYENQLTIIPCSKKIHLWRDYSTRTSRTHEHYAENHFLPLKLKYYLKLDYNPKQPLVIWGAGKKGKTVAKLLLENAVNFIWICDNSKKIGKEIYGIVMHDISRLKTLTNPQCLITVANKAEQKTIQAYLQSIGLLPSKHYFFLC</sequence>
<dbReference type="GO" id="GO:0016757">
    <property type="term" value="F:glycosyltransferase activity"/>
    <property type="evidence" value="ECO:0007669"/>
    <property type="project" value="UniProtKB-KW"/>
</dbReference>
<comment type="caution">
    <text evidence="2">The sequence shown here is derived from an EMBL/GenBank/DDBJ whole genome shotgun (WGS) entry which is preliminary data.</text>
</comment>
<evidence type="ECO:0000313" key="2">
    <source>
        <dbReference type="EMBL" id="MFD2550814.1"/>
    </source>
</evidence>
<proteinExistence type="predicted"/>
<dbReference type="Gene3D" id="3.40.50.720">
    <property type="entry name" value="NAD(P)-binding Rossmann-like Domain"/>
    <property type="match status" value="1"/>
</dbReference>
<name>A0ABW5KPY0_9FLAO</name>
<gene>
    <name evidence="2" type="ORF">ACFSQP_03190</name>
</gene>
<dbReference type="Pfam" id="PF00535">
    <property type="entry name" value="Glycos_transf_2"/>
    <property type="match status" value="1"/>
</dbReference>
<keyword evidence="2" id="KW-0328">Glycosyltransferase</keyword>
<dbReference type="CDD" id="cd00761">
    <property type="entry name" value="Glyco_tranf_GTA_type"/>
    <property type="match status" value="1"/>
</dbReference>
<reference evidence="3" key="1">
    <citation type="journal article" date="2019" name="Int. J. Syst. Evol. Microbiol.">
        <title>The Global Catalogue of Microorganisms (GCM) 10K type strain sequencing project: providing services to taxonomists for standard genome sequencing and annotation.</title>
        <authorList>
            <consortium name="The Broad Institute Genomics Platform"/>
            <consortium name="The Broad Institute Genome Sequencing Center for Infectious Disease"/>
            <person name="Wu L."/>
            <person name="Ma J."/>
        </authorList>
    </citation>
    <scope>NUCLEOTIDE SEQUENCE [LARGE SCALE GENOMIC DNA]</scope>
    <source>
        <strain evidence="3">KCTC 42587</strain>
    </source>
</reference>
<dbReference type="EMBL" id="JBHULS010000001">
    <property type="protein sequence ID" value="MFD2550814.1"/>
    <property type="molecule type" value="Genomic_DNA"/>
</dbReference>
<evidence type="ECO:0000259" key="1">
    <source>
        <dbReference type="Pfam" id="PF00535"/>
    </source>
</evidence>
<dbReference type="EC" id="2.4.-.-" evidence="2"/>
<dbReference type="RefSeq" id="WP_376891713.1">
    <property type="nucleotide sequence ID" value="NZ_JBHULS010000001.1"/>
</dbReference>
<evidence type="ECO:0000313" key="3">
    <source>
        <dbReference type="Proteomes" id="UP001597472"/>
    </source>
</evidence>